<evidence type="ECO:0000256" key="1">
    <source>
        <dbReference type="ARBA" id="ARBA00005260"/>
    </source>
</evidence>
<dbReference type="Gene3D" id="1.20.58.1000">
    <property type="entry name" value="Metal-sensitive repressor, helix protomer"/>
    <property type="match status" value="1"/>
</dbReference>
<dbReference type="AlphaFoldDB" id="A0A517PB33"/>
<dbReference type="GO" id="GO:0045892">
    <property type="term" value="P:negative regulation of DNA-templated transcription"/>
    <property type="evidence" value="ECO:0007669"/>
    <property type="project" value="UniProtKB-ARBA"/>
</dbReference>
<dbReference type="InterPro" id="IPR038390">
    <property type="entry name" value="Metal_Tscrpt_repr_sf"/>
</dbReference>
<evidence type="ECO:0000313" key="3">
    <source>
        <dbReference type="Proteomes" id="UP000318741"/>
    </source>
</evidence>
<dbReference type="Pfam" id="PF02583">
    <property type="entry name" value="Trns_repr_metal"/>
    <property type="match status" value="1"/>
</dbReference>
<gene>
    <name evidence="2" type="primary">csoR_3</name>
    <name evidence="2" type="ORF">CA12_26930</name>
</gene>
<dbReference type="PANTHER" id="PTHR33677">
    <property type="entry name" value="TRANSCRIPTIONAL REPRESSOR FRMR-RELATED"/>
    <property type="match status" value="1"/>
</dbReference>
<evidence type="ECO:0000313" key="2">
    <source>
        <dbReference type="EMBL" id="QDT16587.1"/>
    </source>
</evidence>
<organism evidence="2 3">
    <name type="scientific">Alienimonas californiensis</name>
    <dbReference type="NCBI Taxonomy" id="2527989"/>
    <lineage>
        <taxon>Bacteria</taxon>
        <taxon>Pseudomonadati</taxon>
        <taxon>Planctomycetota</taxon>
        <taxon>Planctomycetia</taxon>
        <taxon>Planctomycetales</taxon>
        <taxon>Planctomycetaceae</taxon>
        <taxon>Alienimonas</taxon>
    </lineage>
</organism>
<name>A0A517PB33_9PLAN</name>
<dbReference type="GO" id="GO:0003677">
    <property type="term" value="F:DNA binding"/>
    <property type="evidence" value="ECO:0007669"/>
    <property type="project" value="InterPro"/>
</dbReference>
<dbReference type="KEGG" id="acaf:CA12_26930"/>
<comment type="similarity">
    <text evidence="1">Belongs to the FrmR/RcnR family.</text>
</comment>
<reference evidence="2 3" key="1">
    <citation type="submission" date="2019-02" db="EMBL/GenBank/DDBJ databases">
        <title>Deep-cultivation of Planctomycetes and their phenomic and genomic characterization uncovers novel biology.</title>
        <authorList>
            <person name="Wiegand S."/>
            <person name="Jogler M."/>
            <person name="Boedeker C."/>
            <person name="Pinto D."/>
            <person name="Vollmers J."/>
            <person name="Rivas-Marin E."/>
            <person name="Kohn T."/>
            <person name="Peeters S.H."/>
            <person name="Heuer A."/>
            <person name="Rast P."/>
            <person name="Oberbeckmann S."/>
            <person name="Bunk B."/>
            <person name="Jeske O."/>
            <person name="Meyerdierks A."/>
            <person name="Storesund J.E."/>
            <person name="Kallscheuer N."/>
            <person name="Luecker S."/>
            <person name="Lage O.M."/>
            <person name="Pohl T."/>
            <person name="Merkel B.J."/>
            <person name="Hornburger P."/>
            <person name="Mueller R.-W."/>
            <person name="Bruemmer F."/>
            <person name="Labrenz M."/>
            <person name="Spormann A.M."/>
            <person name="Op den Camp H."/>
            <person name="Overmann J."/>
            <person name="Amann R."/>
            <person name="Jetten M.S.M."/>
            <person name="Mascher T."/>
            <person name="Medema M.H."/>
            <person name="Devos D.P."/>
            <person name="Kaster A.-K."/>
            <person name="Ovreas L."/>
            <person name="Rohde M."/>
            <person name="Galperin M.Y."/>
            <person name="Jogler C."/>
        </authorList>
    </citation>
    <scope>NUCLEOTIDE SEQUENCE [LARGE SCALE GENOMIC DNA]</scope>
    <source>
        <strain evidence="2 3">CA12</strain>
    </source>
</reference>
<dbReference type="EMBL" id="CP036265">
    <property type="protein sequence ID" value="QDT16587.1"/>
    <property type="molecule type" value="Genomic_DNA"/>
</dbReference>
<sequence length="62" mass="7091">MLEEQRPCPEVLQQLASVQSALRGVTKEVLRNYLENCATEAIRSGDNEIYDQLMDAIYKFAK</sequence>
<protein>
    <submittedName>
        <fullName evidence="2">Copper-sensing transcriptional repressor CsoR</fullName>
    </submittedName>
</protein>
<keyword evidence="3" id="KW-1185">Reference proteome</keyword>
<dbReference type="InterPro" id="IPR003735">
    <property type="entry name" value="Metal_Tscrpt_repr"/>
</dbReference>
<dbReference type="Proteomes" id="UP000318741">
    <property type="component" value="Chromosome"/>
</dbReference>
<dbReference type="GO" id="GO:0046872">
    <property type="term" value="F:metal ion binding"/>
    <property type="evidence" value="ECO:0007669"/>
    <property type="project" value="InterPro"/>
</dbReference>
<proteinExistence type="inferred from homology"/>
<accession>A0A517PB33</accession>
<dbReference type="PANTHER" id="PTHR33677:SF3">
    <property type="entry name" value="COPPER-SENSING TRANSCRIPTIONAL REPRESSOR RICR"/>
    <property type="match status" value="1"/>
</dbReference>